<reference evidence="1 2" key="1">
    <citation type="journal article" date="2018" name="IMA Fungus">
        <title>IMA Genome-F 9: Draft genome sequence of Annulohypoxylon stygium, Aspergillus mulundensis, Berkeleyomyces basicola (syn. Thielaviopsis basicola), Ceratocystis smalleyi, two Cercospora beticola strains, Coleophoma cylindrospora, Fusarium fracticaudum, Phialophora cf. hyalina, and Morchella septimelata.</title>
        <authorList>
            <person name="Wingfield B.D."/>
            <person name="Bills G.F."/>
            <person name="Dong Y."/>
            <person name="Huang W."/>
            <person name="Nel W.J."/>
            <person name="Swalarsk-Parry B.S."/>
            <person name="Vaghefi N."/>
            <person name="Wilken P.M."/>
            <person name="An Z."/>
            <person name="de Beer Z.W."/>
            <person name="De Vos L."/>
            <person name="Chen L."/>
            <person name="Duong T.A."/>
            <person name="Gao Y."/>
            <person name="Hammerbacher A."/>
            <person name="Kikkert J.R."/>
            <person name="Li Y."/>
            <person name="Li H."/>
            <person name="Li K."/>
            <person name="Li Q."/>
            <person name="Liu X."/>
            <person name="Ma X."/>
            <person name="Naidoo K."/>
            <person name="Pethybridge S.J."/>
            <person name="Sun J."/>
            <person name="Steenkamp E.T."/>
            <person name="van der Nest M.A."/>
            <person name="van Wyk S."/>
            <person name="Wingfield M.J."/>
            <person name="Xiong C."/>
            <person name="Yue Q."/>
            <person name="Zhang X."/>
        </authorList>
    </citation>
    <scope>NUCLEOTIDE SEQUENCE [LARGE SCALE GENOMIC DNA]</scope>
    <source>
        <strain evidence="1 2">BP 5553</strain>
    </source>
</reference>
<dbReference type="EMBL" id="NPIC01000002">
    <property type="protein sequence ID" value="RDL39727.1"/>
    <property type="molecule type" value="Genomic_DNA"/>
</dbReference>
<accession>A0A370TW21</accession>
<protein>
    <submittedName>
        <fullName evidence="1">Uncharacterized protein</fullName>
    </submittedName>
</protein>
<dbReference type="AlphaFoldDB" id="A0A370TW21"/>
<dbReference type="RefSeq" id="XP_031872383.1">
    <property type="nucleotide sequence ID" value="XM_032012690.1"/>
</dbReference>
<gene>
    <name evidence="1" type="ORF">BP5553_04067</name>
</gene>
<comment type="caution">
    <text evidence="1">The sequence shown here is derived from an EMBL/GenBank/DDBJ whole genome shotgun (WGS) entry which is preliminary data.</text>
</comment>
<keyword evidence="2" id="KW-1185">Reference proteome</keyword>
<proteinExistence type="predicted"/>
<organism evidence="1 2">
    <name type="scientific">Venustampulla echinocandica</name>
    <dbReference type="NCBI Taxonomy" id="2656787"/>
    <lineage>
        <taxon>Eukaryota</taxon>
        <taxon>Fungi</taxon>
        <taxon>Dikarya</taxon>
        <taxon>Ascomycota</taxon>
        <taxon>Pezizomycotina</taxon>
        <taxon>Leotiomycetes</taxon>
        <taxon>Helotiales</taxon>
        <taxon>Pleuroascaceae</taxon>
        <taxon>Venustampulla</taxon>
    </lineage>
</organism>
<evidence type="ECO:0000313" key="2">
    <source>
        <dbReference type="Proteomes" id="UP000254866"/>
    </source>
</evidence>
<dbReference type="GeneID" id="43596916"/>
<name>A0A370TW21_9HELO</name>
<sequence length="157" mass="17448">MADTFQSGVRATWLADAALADGKAEMSFMLAVAAEMMSLENETRGATEYPGFLERVAMIPAVNQVEIGGGMTIYFVPSDFERKYGVRTGGEIRFAAKRPEWLTLSDNHQTEVEYPRSSVATAPDQILDDYLSRVPLENDCKGKLVEDLHDKYLLFTA</sequence>
<dbReference type="Proteomes" id="UP000254866">
    <property type="component" value="Unassembled WGS sequence"/>
</dbReference>
<evidence type="ECO:0000313" key="1">
    <source>
        <dbReference type="EMBL" id="RDL39727.1"/>
    </source>
</evidence>